<evidence type="ECO:0000313" key="4">
    <source>
        <dbReference type="Proteomes" id="UP000827549"/>
    </source>
</evidence>
<keyword evidence="4" id="KW-1185">Reference proteome</keyword>
<organism evidence="3 4">
    <name type="scientific">Vanrija pseudolonga</name>
    <dbReference type="NCBI Taxonomy" id="143232"/>
    <lineage>
        <taxon>Eukaryota</taxon>
        <taxon>Fungi</taxon>
        <taxon>Dikarya</taxon>
        <taxon>Basidiomycota</taxon>
        <taxon>Agaricomycotina</taxon>
        <taxon>Tremellomycetes</taxon>
        <taxon>Trichosporonales</taxon>
        <taxon>Trichosporonaceae</taxon>
        <taxon>Vanrija</taxon>
    </lineage>
</organism>
<reference evidence="3" key="1">
    <citation type="submission" date="2023-10" db="EMBL/GenBank/DDBJ databases">
        <authorList>
            <person name="Noh H."/>
        </authorList>
    </citation>
    <scope>NUCLEOTIDE SEQUENCE</scope>
    <source>
        <strain evidence="3">DUCC4014</strain>
    </source>
</reference>
<accession>A0AAF0Y985</accession>
<proteinExistence type="predicted"/>
<evidence type="ECO:0000313" key="3">
    <source>
        <dbReference type="EMBL" id="WOO80464.1"/>
    </source>
</evidence>
<dbReference type="GeneID" id="87807226"/>
<dbReference type="Proteomes" id="UP000827549">
    <property type="component" value="Chromosome 3"/>
</dbReference>
<feature type="signal peptide" evidence="2">
    <location>
        <begin position="1"/>
        <end position="18"/>
    </location>
</feature>
<sequence>MCIPLSHILACILGHGAADDDPQQPQPEDHPRTTPPPPFAAALPPEVVVRSLLAQQQQQHRVSDALPPPETLVRSLLAERQWTDDALPLPPAALVLALLGQPRPPPMPPIADMVVRRPPGPIRPPPHPVQTQRAPAAFRLLWVRYGDAPTWTGR</sequence>
<evidence type="ECO:0000256" key="1">
    <source>
        <dbReference type="SAM" id="MobiDB-lite"/>
    </source>
</evidence>
<dbReference type="RefSeq" id="XP_062626496.1">
    <property type="nucleotide sequence ID" value="XM_062770512.1"/>
</dbReference>
<feature type="chain" id="PRO_5042038693" description="Secreted protein" evidence="2">
    <location>
        <begin position="19"/>
        <end position="154"/>
    </location>
</feature>
<feature type="region of interest" description="Disordered" evidence="1">
    <location>
        <begin position="16"/>
        <end position="44"/>
    </location>
</feature>
<keyword evidence="2" id="KW-0732">Signal</keyword>
<evidence type="ECO:0000256" key="2">
    <source>
        <dbReference type="SAM" id="SignalP"/>
    </source>
</evidence>
<dbReference type="AlphaFoldDB" id="A0AAF0Y985"/>
<gene>
    <name evidence="3" type="ORF">LOC62_03G003985</name>
</gene>
<name>A0AAF0Y985_9TREE</name>
<dbReference type="EMBL" id="CP086716">
    <property type="protein sequence ID" value="WOO80464.1"/>
    <property type="molecule type" value="Genomic_DNA"/>
</dbReference>
<evidence type="ECO:0008006" key="5">
    <source>
        <dbReference type="Google" id="ProtNLM"/>
    </source>
</evidence>
<protein>
    <recommendedName>
        <fullName evidence="5">Secreted protein</fullName>
    </recommendedName>
</protein>